<reference evidence="2 3" key="1">
    <citation type="submission" date="2015-12" db="EMBL/GenBank/DDBJ databases">
        <title>Draft genome sequence of Moniliophthora roreri, the causal agent of frosty pod rot of cacao.</title>
        <authorList>
            <person name="Aime M.C."/>
            <person name="Diaz-Valderrama J.R."/>
            <person name="Kijpornyongpan T."/>
            <person name="Phillips-Mora W."/>
        </authorList>
    </citation>
    <scope>NUCLEOTIDE SEQUENCE [LARGE SCALE GENOMIC DNA]</scope>
    <source>
        <strain evidence="2 3">MCA 2952</strain>
    </source>
</reference>
<evidence type="ECO:0008006" key="4">
    <source>
        <dbReference type="Google" id="ProtNLM"/>
    </source>
</evidence>
<dbReference type="Proteomes" id="UP000054988">
    <property type="component" value="Unassembled WGS sequence"/>
</dbReference>
<gene>
    <name evidence="2" type="ORF">WG66_18231</name>
</gene>
<evidence type="ECO:0000256" key="1">
    <source>
        <dbReference type="SAM" id="MobiDB-lite"/>
    </source>
</evidence>
<feature type="region of interest" description="Disordered" evidence="1">
    <location>
        <begin position="17"/>
        <end position="37"/>
    </location>
</feature>
<name>A0A0W0EYN8_MONRR</name>
<accession>A0A0W0EYN8</accession>
<organism evidence="2 3">
    <name type="scientific">Moniliophthora roreri</name>
    <name type="common">Frosty pod rot fungus</name>
    <name type="synonym">Monilia roreri</name>
    <dbReference type="NCBI Taxonomy" id="221103"/>
    <lineage>
        <taxon>Eukaryota</taxon>
        <taxon>Fungi</taxon>
        <taxon>Dikarya</taxon>
        <taxon>Basidiomycota</taxon>
        <taxon>Agaricomycotina</taxon>
        <taxon>Agaricomycetes</taxon>
        <taxon>Agaricomycetidae</taxon>
        <taxon>Agaricales</taxon>
        <taxon>Marasmiineae</taxon>
        <taxon>Marasmiaceae</taxon>
        <taxon>Moniliophthora</taxon>
    </lineage>
</organism>
<dbReference type="EMBL" id="LATX01002445">
    <property type="protein sequence ID" value="KTB29178.1"/>
    <property type="molecule type" value="Genomic_DNA"/>
</dbReference>
<sequence>MPPWTESQVEKDIAEEEECQHGLQTQSISNPGGQAIPPLTQASHRELLTASLLPSPTSQPLTETLEEHLKTRKTSTPSSITTGLEEIRFEEEMLPTTPKKLKPDTLNTSLTSAEELDPFQHLLHALKNSP</sequence>
<protein>
    <recommendedName>
        <fullName evidence="4">Reverse transcriptase-rnase h-integrase</fullName>
    </recommendedName>
</protein>
<dbReference type="AlphaFoldDB" id="A0A0W0EYN8"/>
<evidence type="ECO:0000313" key="2">
    <source>
        <dbReference type="EMBL" id="KTB29178.1"/>
    </source>
</evidence>
<feature type="compositionally biased region" description="Polar residues" evidence="1">
    <location>
        <begin position="22"/>
        <end position="32"/>
    </location>
</feature>
<evidence type="ECO:0000313" key="3">
    <source>
        <dbReference type="Proteomes" id="UP000054988"/>
    </source>
</evidence>
<comment type="caution">
    <text evidence="2">The sequence shown here is derived from an EMBL/GenBank/DDBJ whole genome shotgun (WGS) entry which is preliminary data.</text>
</comment>
<proteinExistence type="predicted"/>